<evidence type="ECO:0000313" key="3">
    <source>
        <dbReference type="Proteomes" id="UP001610446"/>
    </source>
</evidence>
<dbReference type="PRINTS" id="PR00385">
    <property type="entry name" value="P450"/>
</dbReference>
<comment type="caution">
    <text evidence="2">The sequence shown here is derived from an EMBL/GenBank/DDBJ whole genome shotgun (WGS) entry which is preliminary data.</text>
</comment>
<dbReference type="Gene3D" id="1.10.630.10">
    <property type="entry name" value="Cytochrome P450"/>
    <property type="match status" value="1"/>
</dbReference>
<dbReference type="InterPro" id="IPR036396">
    <property type="entry name" value="Cyt_P450_sf"/>
</dbReference>
<dbReference type="CDD" id="cd11069">
    <property type="entry name" value="CYP_FUM15-like"/>
    <property type="match status" value="1"/>
</dbReference>
<gene>
    <name evidence="2" type="ORF">BJY01DRAFT_238741</name>
</gene>
<keyword evidence="3" id="KW-1185">Reference proteome</keyword>
<reference evidence="2 3" key="1">
    <citation type="submission" date="2024-07" db="EMBL/GenBank/DDBJ databases">
        <title>Section-level genome sequencing and comparative genomics of Aspergillus sections Usti and Cavernicolus.</title>
        <authorList>
            <consortium name="Lawrence Berkeley National Laboratory"/>
            <person name="Nybo J.L."/>
            <person name="Vesth T.C."/>
            <person name="Theobald S."/>
            <person name="Frisvad J.C."/>
            <person name="Larsen T.O."/>
            <person name="Kjaerboelling I."/>
            <person name="Rothschild-Mancinelli K."/>
            <person name="Lyhne E.K."/>
            <person name="Kogle M.E."/>
            <person name="Barry K."/>
            <person name="Clum A."/>
            <person name="Na H."/>
            <person name="Ledsgaard L."/>
            <person name="Lin J."/>
            <person name="Lipzen A."/>
            <person name="Kuo A."/>
            <person name="Riley R."/>
            <person name="Mondo S."/>
            <person name="Labutti K."/>
            <person name="Haridas S."/>
            <person name="Pangalinan J."/>
            <person name="Salamov A.A."/>
            <person name="Simmons B.A."/>
            <person name="Magnuson J.K."/>
            <person name="Chen J."/>
            <person name="Drula E."/>
            <person name="Henrissat B."/>
            <person name="Wiebenga A."/>
            <person name="Lubbers R.J."/>
            <person name="Gomes A.C."/>
            <person name="Makela M.R."/>
            <person name="Stajich J."/>
            <person name="Grigoriev I.V."/>
            <person name="Mortensen U.H."/>
            <person name="De Vries R.P."/>
            <person name="Baker S.E."/>
            <person name="Andersen M.R."/>
        </authorList>
    </citation>
    <scope>NUCLEOTIDE SEQUENCE [LARGE SCALE GENOMIC DNA]</scope>
    <source>
        <strain evidence="2 3">CBS 123904</strain>
    </source>
</reference>
<evidence type="ECO:0000256" key="1">
    <source>
        <dbReference type="ARBA" id="ARBA00010617"/>
    </source>
</evidence>
<accession>A0ABR4J736</accession>
<name>A0ABR4J736_9EURO</name>
<dbReference type="PRINTS" id="PR00463">
    <property type="entry name" value="EP450I"/>
</dbReference>
<evidence type="ECO:0000313" key="2">
    <source>
        <dbReference type="EMBL" id="KAL2835562.1"/>
    </source>
</evidence>
<protein>
    <submittedName>
        <fullName evidence="2">Cytochrome P450</fullName>
    </submittedName>
</protein>
<dbReference type="Proteomes" id="UP001610446">
    <property type="component" value="Unassembled WGS sequence"/>
</dbReference>
<dbReference type="EMBL" id="JBFXLU010000200">
    <property type="protein sequence ID" value="KAL2835562.1"/>
    <property type="molecule type" value="Genomic_DNA"/>
</dbReference>
<dbReference type="InterPro" id="IPR050121">
    <property type="entry name" value="Cytochrome_P450_monoxygenase"/>
</dbReference>
<dbReference type="InterPro" id="IPR001128">
    <property type="entry name" value="Cyt_P450"/>
</dbReference>
<dbReference type="PANTHER" id="PTHR24305:SF227">
    <property type="entry name" value="P450, PUTATIVE (EUROFUNG)-RELATED"/>
    <property type="match status" value="1"/>
</dbReference>
<organism evidence="2 3">
    <name type="scientific">Aspergillus pseudoustus</name>
    <dbReference type="NCBI Taxonomy" id="1810923"/>
    <lineage>
        <taxon>Eukaryota</taxon>
        <taxon>Fungi</taxon>
        <taxon>Dikarya</taxon>
        <taxon>Ascomycota</taxon>
        <taxon>Pezizomycotina</taxon>
        <taxon>Eurotiomycetes</taxon>
        <taxon>Eurotiomycetidae</taxon>
        <taxon>Eurotiales</taxon>
        <taxon>Aspergillaceae</taxon>
        <taxon>Aspergillus</taxon>
        <taxon>Aspergillus subgen. Nidulantes</taxon>
    </lineage>
</organism>
<dbReference type="Pfam" id="PF00067">
    <property type="entry name" value="p450"/>
    <property type="match status" value="1"/>
</dbReference>
<dbReference type="PANTHER" id="PTHR24305">
    <property type="entry name" value="CYTOCHROME P450"/>
    <property type="match status" value="1"/>
</dbReference>
<dbReference type="InterPro" id="IPR002401">
    <property type="entry name" value="Cyt_P450_E_grp-I"/>
</dbReference>
<sequence length="529" mass="58656">MDIMSCLLIARYSKTAALVVVAIFLARTTYSGFIYPAFLTPLRAIPTPKLRSWTKGSYTIPPLSLIAQLRLWKSTIPNRGLIRYYLPGNQERVLVTSVEALNDILVAKAGDFTKPAAVRSRLSLIAGNGLLLSEGEVHKAQRKALMPAFSFRHVKNLYPVFWAKAVEMAECIEGKFLASGDDVDRPPIQEIRNWATRATLDIVGAAALGHDFGSLRTAHNALLKQYRLMRQDPSRLEMLVGVGLSLFTRHGGQLLSIFPTRRTRTVKEASNFVRTFCRDLVLEKRKEPRDGEDCKAEKEQRMDIASVAFRSAVLTDDELVDQMMTFLAAGHGTTSHALQWAVYALCKDHDVQQRLRDELREHGINKETTPTFSPADIDTLPYLRAICNETLRLYPPVPSTIREATRETVVAGYRIPAGTQFAISPAVVNVDAELWGPDAGTFNPDRWMGEGRANSGGVRNHHGFLTFLQGPRSCIGAAFAKAELACLVAALVVRFRMELEDPGKEEELTKQGVGSGPADGVHVRFELVK</sequence>
<dbReference type="SUPFAM" id="SSF48264">
    <property type="entry name" value="Cytochrome P450"/>
    <property type="match status" value="1"/>
</dbReference>
<comment type="similarity">
    <text evidence="1">Belongs to the cytochrome P450 family.</text>
</comment>
<proteinExistence type="inferred from homology"/>